<evidence type="ECO:0000259" key="4">
    <source>
        <dbReference type="PROSITE" id="PS50932"/>
    </source>
</evidence>
<dbReference type="SUPFAM" id="SSF53822">
    <property type="entry name" value="Periplasmic binding protein-like I"/>
    <property type="match status" value="1"/>
</dbReference>
<dbReference type="CDD" id="cd01392">
    <property type="entry name" value="HTH_LacI"/>
    <property type="match status" value="1"/>
</dbReference>
<protein>
    <submittedName>
        <fullName evidence="5">LacI family DNA-binding transcriptional regulator</fullName>
    </submittedName>
</protein>
<proteinExistence type="predicted"/>
<gene>
    <name evidence="5" type="ORF">ACFFMS_02820</name>
</gene>
<sequence length="339" mass="37939">MATIKDIAREANVSTAAVSRILNYDQTLSVSDDTRQRVLEVAQQLDYKPSKRRTNGKVAREEKRAFQIGLVIALTPQDEVNDPYFLSIRQGIERRCEQIGLNISSVIRINEETIYSNFQELDGLIVIGSIDIAEGSPFYLQSTNVVFVNSSPDEDRFDSVISDYERATEGVLHQLFAAGHERIGYIGGKEMVKRLNGEVYRMEDKREKTFQRIMKEKGLYNTEYTFIGEWTSAGGYERMKEALDKGNHPSAFVVASDPMAIGAMRALHEAGIKVPEEMALISFDDIEAAAFLNPPLSSVKVHTDEMGALAVDTLLSRLKGRQIPVKVVLPTKLIVRESC</sequence>
<dbReference type="InterPro" id="IPR046335">
    <property type="entry name" value="LacI/GalR-like_sensor"/>
</dbReference>
<keyword evidence="6" id="KW-1185">Reference proteome</keyword>
<keyword evidence="2 5" id="KW-0238">DNA-binding</keyword>
<dbReference type="PANTHER" id="PTHR30146">
    <property type="entry name" value="LACI-RELATED TRANSCRIPTIONAL REPRESSOR"/>
    <property type="match status" value="1"/>
</dbReference>
<accession>A0ABV5WAT4</accession>
<evidence type="ECO:0000256" key="1">
    <source>
        <dbReference type="ARBA" id="ARBA00023015"/>
    </source>
</evidence>
<dbReference type="PRINTS" id="PR00036">
    <property type="entry name" value="HTHLACI"/>
</dbReference>
<dbReference type="PANTHER" id="PTHR30146:SF149">
    <property type="entry name" value="HTH-TYPE TRANSCRIPTIONAL REGULATOR EBGR"/>
    <property type="match status" value="1"/>
</dbReference>
<dbReference type="InterPro" id="IPR010982">
    <property type="entry name" value="Lambda_DNA-bd_dom_sf"/>
</dbReference>
<dbReference type="Gene3D" id="1.10.260.40">
    <property type="entry name" value="lambda repressor-like DNA-binding domains"/>
    <property type="match status" value="1"/>
</dbReference>
<keyword evidence="3" id="KW-0804">Transcription</keyword>
<name>A0ABV5WAT4_9BACI</name>
<feature type="domain" description="HTH lacI-type" evidence="4">
    <location>
        <begin position="2"/>
        <end position="58"/>
    </location>
</feature>
<keyword evidence="1" id="KW-0805">Transcription regulation</keyword>
<evidence type="ECO:0000313" key="5">
    <source>
        <dbReference type="EMBL" id="MFB9757477.1"/>
    </source>
</evidence>
<evidence type="ECO:0000256" key="2">
    <source>
        <dbReference type="ARBA" id="ARBA00023125"/>
    </source>
</evidence>
<dbReference type="Pfam" id="PF13377">
    <property type="entry name" value="Peripla_BP_3"/>
    <property type="match status" value="1"/>
</dbReference>
<comment type="caution">
    <text evidence="5">The sequence shown here is derived from an EMBL/GenBank/DDBJ whole genome shotgun (WGS) entry which is preliminary data.</text>
</comment>
<dbReference type="GO" id="GO:0003677">
    <property type="term" value="F:DNA binding"/>
    <property type="evidence" value="ECO:0007669"/>
    <property type="project" value="UniProtKB-KW"/>
</dbReference>
<dbReference type="CDD" id="cd01544">
    <property type="entry name" value="PBP1_GalR"/>
    <property type="match status" value="1"/>
</dbReference>
<dbReference type="Pfam" id="PF00356">
    <property type="entry name" value="LacI"/>
    <property type="match status" value="1"/>
</dbReference>
<dbReference type="EMBL" id="JBHMAF010000013">
    <property type="protein sequence ID" value="MFB9757477.1"/>
    <property type="molecule type" value="Genomic_DNA"/>
</dbReference>
<dbReference type="InterPro" id="IPR000843">
    <property type="entry name" value="HTH_LacI"/>
</dbReference>
<dbReference type="PROSITE" id="PS00356">
    <property type="entry name" value="HTH_LACI_1"/>
    <property type="match status" value="1"/>
</dbReference>
<dbReference type="PROSITE" id="PS50932">
    <property type="entry name" value="HTH_LACI_2"/>
    <property type="match status" value="1"/>
</dbReference>
<dbReference type="InterPro" id="IPR028082">
    <property type="entry name" value="Peripla_BP_I"/>
</dbReference>
<dbReference type="SUPFAM" id="SSF47413">
    <property type="entry name" value="lambda repressor-like DNA-binding domains"/>
    <property type="match status" value="1"/>
</dbReference>
<dbReference type="Proteomes" id="UP001589609">
    <property type="component" value="Unassembled WGS sequence"/>
</dbReference>
<evidence type="ECO:0000313" key="6">
    <source>
        <dbReference type="Proteomes" id="UP001589609"/>
    </source>
</evidence>
<dbReference type="SMART" id="SM00354">
    <property type="entry name" value="HTH_LACI"/>
    <property type="match status" value="1"/>
</dbReference>
<organism evidence="5 6">
    <name type="scientific">Ectobacillus funiculus</name>
    <dbReference type="NCBI Taxonomy" id="137993"/>
    <lineage>
        <taxon>Bacteria</taxon>
        <taxon>Bacillati</taxon>
        <taxon>Bacillota</taxon>
        <taxon>Bacilli</taxon>
        <taxon>Bacillales</taxon>
        <taxon>Bacillaceae</taxon>
        <taxon>Ectobacillus</taxon>
    </lineage>
</organism>
<dbReference type="Gene3D" id="3.40.50.2300">
    <property type="match status" value="2"/>
</dbReference>
<reference evidence="5 6" key="1">
    <citation type="submission" date="2024-09" db="EMBL/GenBank/DDBJ databases">
        <authorList>
            <person name="Sun Q."/>
            <person name="Mori K."/>
        </authorList>
    </citation>
    <scope>NUCLEOTIDE SEQUENCE [LARGE SCALE GENOMIC DNA]</scope>
    <source>
        <strain evidence="5 6">JCM 11201</strain>
    </source>
</reference>
<evidence type="ECO:0000256" key="3">
    <source>
        <dbReference type="ARBA" id="ARBA00023163"/>
    </source>
</evidence>
<dbReference type="RefSeq" id="WP_379947784.1">
    <property type="nucleotide sequence ID" value="NZ_JBHMAF010000013.1"/>
</dbReference>